<keyword evidence="4" id="KW-1185">Reference proteome</keyword>
<evidence type="ECO:0000259" key="2">
    <source>
        <dbReference type="Pfam" id="PF03703"/>
    </source>
</evidence>
<dbReference type="AlphaFoldDB" id="A0A0A5GFV0"/>
<comment type="caution">
    <text evidence="3">The sequence shown here is derived from an EMBL/GenBank/DDBJ whole genome shotgun (WGS) entry which is preliminary data.</text>
</comment>
<evidence type="ECO:0000256" key="1">
    <source>
        <dbReference type="SAM" id="Phobius"/>
    </source>
</evidence>
<dbReference type="Pfam" id="PF03703">
    <property type="entry name" value="bPH_2"/>
    <property type="match status" value="1"/>
</dbReference>
<name>A0A0A5GFV0_9BACI</name>
<dbReference type="PANTHER" id="PTHR34473">
    <property type="entry name" value="UPF0699 TRANSMEMBRANE PROTEIN YDBS"/>
    <property type="match status" value="1"/>
</dbReference>
<gene>
    <name evidence="3" type="ORF">N781_17590</name>
</gene>
<sequence length="165" mass="18861">MGLEIQFPTNRLSKDAVKVWVIGEVLSNALVALVLGVLFYLNHRFQWWGWVFPVLVLLAGLLVVFAVWGIAIEPYLKYKHWRYEVDEEYLQLKHGALKEVHELVPMTKIQAVGTNQGPLLRRYKLSSISIETMGSSHTIPALPDEIAKDLRNQIAHYAKVREVEA</sequence>
<proteinExistence type="predicted"/>
<dbReference type="STRING" id="1385510.GCA_000425205_00696"/>
<dbReference type="InterPro" id="IPR005182">
    <property type="entry name" value="YdbS-like_PH"/>
</dbReference>
<dbReference type="EMBL" id="AVPE01000007">
    <property type="protein sequence ID" value="KGX92121.1"/>
    <property type="molecule type" value="Genomic_DNA"/>
</dbReference>
<evidence type="ECO:0000313" key="3">
    <source>
        <dbReference type="EMBL" id="KGX92121.1"/>
    </source>
</evidence>
<dbReference type="eggNOG" id="COG3402">
    <property type="taxonomic scope" value="Bacteria"/>
</dbReference>
<accession>A0A0A5GFV0</accession>
<organism evidence="3 4">
    <name type="scientific">Pontibacillus halophilus JSM 076056 = DSM 19796</name>
    <dbReference type="NCBI Taxonomy" id="1385510"/>
    <lineage>
        <taxon>Bacteria</taxon>
        <taxon>Bacillati</taxon>
        <taxon>Bacillota</taxon>
        <taxon>Bacilli</taxon>
        <taxon>Bacillales</taxon>
        <taxon>Bacillaceae</taxon>
        <taxon>Pontibacillus</taxon>
    </lineage>
</organism>
<keyword evidence="1" id="KW-1133">Transmembrane helix</keyword>
<feature type="transmembrane region" description="Helical" evidence="1">
    <location>
        <begin position="21"/>
        <end position="41"/>
    </location>
</feature>
<dbReference type="PANTHER" id="PTHR34473:SF2">
    <property type="entry name" value="UPF0699 TRANSMEMBRANE PROTEIN YDBT"/>
    <property type="match status" value="1"/>
</dbReference>
<protein>
    <recommendedName>
        <fullName evidence="2">YdbS-like PH domain-containing protein</fullName>
    </recommendedName>
</protein>
<evidence type="ECO:0000313" key="4">
    <source>
        <dbReference type="Proteomes" id="UP000030528"/>
    </source>
</evidence>
<feature type="transmembrane region" description="Helical" evidence="1">
    <location>
        <begin position="47"/>
        <end position="72"/>
    </location>
</feature>
<keyword evidence="1" id="KW-0812">Transmembrane</keyword>
<dbReference type="RefSeq" id="WP_026799471.1">
    <property type="nucleotide sequence ID" value="NZ_AULI01000002.1"/>
</dbReference>
<keyword evidence="1" id="KW-0472">Membrane</keyword>
<feature type="domain" description="YdbS-like PH" evidence="2">
    <location>
        <begin position="78"/>
        <end position="154"/>
    </location>
</feature>
<dbReference type="Proteomes" id="UP000030528">
    <property type="component" value="Unassembled WGS sequence"/>
</dbReference>
<reference evidence="3 4" key="1">
    <citation type="submission" date="2013-08" db="EMBL/GenBank/DDBJ databases">
        <authorList>
            <person name="Huang J."/>
            <person name="Wang G."/>
        </authorList>
    </citation>
    <scope>NUCLEOTIDE SEQUENCE [LARGE SCALE GENOMIC DNA]</scope>
    <source>
        <strain evidence="3 4">JSM 076056</strain>
    </source>
</reference>
<dbReference type="OrthoDB" id="2437193at2"/>